<feature type="transmembrane region" description="Helical" evidence="7">
    <location>
        <begin position="290"/>
        <end position="311"/>
    </location>
</feature>
<dbReference type="Pfam" id="PF19300">
    <property type="entry name" value="BPD_transp_1_N"/>
    <property type="match status" value="1"/>
</dbReference>
<keyword evidence="5 7" id="KW-1133">Transmembrane helix</keyword>
<protein>
    <submittedName>
        <fullName evidence="9">ABC transporter permease</fullName>
    </submittedName>
</protein>
<comment type="caution">
    <text evidence="9">The sequence shown here is derived from an EMBL/GenBank/DDBJ whole genome shotgun (WGS) entry which is preliminary data.</text>
</comment>
<dbReference type="PANTHER" id="PTHR43163">
    <property type="entry name" value="DIPEPTIDE TRANSPORT SYSTEM PERMEASE PROTEIN DPPB-RELATED"/>
    <property type="match status" value="1"/>
</dbReference>
<accession>A0ABP6RUB1</accession>
<evidence type="ECO:0000256" key="4">
    <source>
        <dbReference type="ARBA" id="ARBA00022692"/>
    </source>
</evidence>
<comment type="subcellular location">
    <subcellularLocation>
        <location evidence="1 7">Cell membrane</location>
        <topology evidence="1 7">Multi-pass membrane protein</topology>
    </subcellularLocation>
</comment>
<dbReference type="PANTHER" id="PTHR43163:SF3">
    <property type="entry name" value="PEPTIDE ABC TRANSPORTER PERMEASE PROTEIN"/>
    <property type="match status" value="1"/>
</dbReference>
<dbReference type="CDD" id="cd06261">
    <property type="entry name" value="TM_PBP2"/>
    <property type="match status" value="1"/>
</dbReference>
<name>A0ABP6RUB1_9PSEU</name>
<evidence type="ECO:0000313" key="9">
    <source>
        <dbReference type="EMBL" id="GAA3360302.1"/>
    </source>
</evidence>
<feature type="transmembrane region" description="Helical" evidence="7">
    <location>
        <begin position="176"/>
        <end position="197"/>
    </location>
</feature>
<dbReference type="InterPro" id="IPR035906">
    <property type="entry name" value="MetI-like_sf"/>
</dbReference>
<reference evidence="10" key="1">
    <citation type="journal article" date="2019" name="Int. J. Syst. Evol. Microbiol.">
        <title>The Global Catalogue of Microorganisms (GCM) 10K type strain sequencing project: providing services to taxonomists for standard genome sequencing and annotation.</title>
        <authorList>
            <consortium name="The Broad Institute Genomics Platform"/>
            <consortium name="The Broad Institute Genome Sequencing Center for Infectious Disease"/>
            <person name="Wu L."/>
            <person name="Ma J."/>
        </authorList>
    </citation>
    <scope>NUCLEOTIDE SEQUENCE [LARGE SCALE GENOMIC DNA]</scope>
    <source>
        <strain evidence="10">JCM 9687</strain>
    </source>
</reference>
<dbReference type="InterPro" id="IPR000515">
    <property type="entry name" value="MetI-like"/>
</dbReference>
<feature type="transmembrane region" description="Helical" evidence="7">
    <location>
        <begin position="102"/>
        <end position="125"/>
    </location>
</feature>
<evidence type="ECO:0000256" key="1">
    <source>
        <dbReference type="ARBA" id="ARBA00004651"/>
    </source>
</evidence>
<evidence type="ECO:0000256" key="2">
    <source>
        <dbReference type="ARBA" id="ARBA00022448"/>
    </source>
</evidence>
<dbReference type="PROSITE" id="PS50928">
    <property type="entry name" value="ABC_TM1"/>
    <property type="match status" value="1"/>
</dbReference>
<keyword evidence="4 7" id="KW-0812">Transmembrane</keyword>
<proteinExistence type="inferred from homology"/>
<gene>
    <name evidence="9" type="ORF">GCM10020366_39750</name>
</gene>
<dbReference type="Proteomes" id="UP001500483">
    <property type="component" value="Unassembled WGS sequence"/>
</dbReference>
<dbReference type="InterPro" id="IPR045621">
    <property type="entry name" value="BPD_transp_1_N"/>
</dbReference>
<feature type="transmembrane region" description="Helical" evidence="7">
    <location>
        <begin position="12"/>
        <end position="37"/>
    </location>
</feature>
<keyword evidence="3" id="KW-1003">Cell membrane</keyword>
<evidence type="ECO:0000256" key="7">
    <source>
        <dbReference type="RuleBase" id="RU363032"/>
    </source>
</evidence>
<keyword evidence="10" id="KW-1185">Reference proteome</keyword>
<feature type="domain" description="ABC transmembrane type-1" evidence="8">
    <location>
        <begin position="102"/>
        <end position="307"/>
    </location>
</feature>
<evidence type="ECO:0000313" key="10">
    <source>
        <dbReference type="Proteomes" id="UP001500483"/>
    </source>
</evidence>
<feature type="transmembrane region" description="Helical" evidence="7">
    <location>
        <begin position="137"/>
        <end position="164"/>
    </location>
</feature>
<sequence>MIAPAARASAAVLPRLGVALVQIAAVAVGVFALTALLPGDTAQVVLGEHADTGQLEVLRRRLGLDQPWGTRFAQWAGGMLHGDLGTSLRTGRPVLDEITRNAATTALLTALTLLVVLPLAGWLGVRSGLRAGSRFDRAVNSVVVLLNSVPEFALALLLVGVFAVRAGWLPATAGGLSGWSLVTQPAVLVLPVGVLAAKQLSALARQVRTGVVTANGAEYATHVRRAGLGERDVVLRHVLPNTIGPVLQQLARTVDGLLGGVVVVEALFALGGIGSGFVEAVKARDLPVVQGYALLFAAITIGINLVIDLVARRFRAGAR</sequence>
<dbReference type="Pfam" id="PF00528">
    <property type="entry name" value="BPD_transp_1"/>
    <property type="match status" value="1"/>
</dbReference>
<dbReference type="EMBL" id="BAAAYK010000038">
    <property type="protein sequence ID" value="GAA3360302.1"/>
    <property type="molecule type" value="Genomic_DNA"/>
</dbReference>
<comment type="similarity">
    <text evidence="7">Belongs to the binding-protein-dependent transport system permease family.</text>
</comment>
<evidence type="ECO:0000256" key="5">
    <source>
        <dbReference type="ARBA" id="ARBA00022989"/>
    </source>
</evidence>
<evidence type="ECO:0000256" key="6">
    <source>
        <dbReference type="ARBA" id="ARBA00023136"/>
    </source>
</evidence>
<evidence type="ECO:0000259" key="8">
    <source>
        <dbReference type="PROSITE" id="PS50928"/>
    </source>
</evidence>
<feature type="transmembrane region" description="Helical" evidence="7">
    <location>
        <begin position="257"/>
        <end position="278"/>
    </location>
</feature>
<dbReference type="RefSeq" id="WP_344928611.1">
    <property type="nucleotide sequence ID" value="NZ_BAAAYK010000038.1"/>
</dbReference>
<evidence type="ECO:0000256" key="3">
    <source>
        <dbReference type="ARBA" id="ARBA00022475"/>
    </source>
</evidence>
<keyword evidence="6 7" id="KW-0472">Membrane</keyword>
<keyword evidence="2 7" id="KW-0813">Transport</keyword>
<organism evidence="9 10">
    <name type="scientific">Saccharopolyspora gregorii</name>
    <dbReference type="NCBI Taxonomy" id="33914"/>
    <lineage>
        <taxon>Bacteria</taxon>
        <taxon>Bacillati</taxon>
        <taxon>Actinomycetota</taxon>
        <taxon>Actinomycetes</taxon>
        <taxon>Pseudonocardiales</taxon>
        <taxon>Pseudonocardiaceae</taxon>
        <taxon>Saccharopolyspora</taxon>
    </lineage>
</organism>
<dbReference type="SUPFAM" id="SSF161098">
    <property type="entry name" value="MetI-like"/>
    <property type="match status" value="1"/>
</dbReference>
<dbReference type="Gene3D" id="1.10.3720.10">
    <property type="entry name" value="MetI-like"/>
    <property type="match status" value="1"/>
</dbReference>